<dbReference type="Proteomes" id="UP000054563">
    <property type="component" value="Unassembled WGS sequence"/>
</dbReference>
<sequence length="152" mass="16347">MPRPLECLGLKKYTLTLPICSPFPRGAISSEASFRVRFSVAGTDLPPSPWGGSSEATVSVVCPLRTLLEDFQTRWSAPPRHHKHQLGTYNDEEDVEEEAAPPAKTTVPADTFVLRWPAANPYSPISGGGRGEAAGSGLFGREFGRLRGALVA</sequence>
<dbReference type="EMBL" id="DS017185">
    <property type="protein sequence ID" value="KMU92731.1"/>
    <property type="molecule type" value="Genomic_DNA"/>
</dbReference>
<evidence type="ECO:0000313" key="1">
    <source>
        <dbReference type="EMBL" id="KMU92731.1"/>
    </source>
</evidence>
<proteinExistence type="predicted"/>
<dbReference type="VEuPathDB" id="FungiDB:CIHG_10537"/>
<accession>A0A0J8S783</accession>
<gene>
    <name evidence="1" type="ORF">CIHG_10537</name>
</gene>
<name>A0A0J8S783_COCIT</name>
<protein>
    <submittedName>
        <fullName evidence="1">Uncharacterized protein</fullName>
    </submittedName>
</protein>
<dbReference type="AlphaFoldDB" id="A0A0J8S783"/>
<organism evidence="1 2">
    <name type="scientific">Coccidioides immitis H538.4</name>
    <dbReference type="NCBI Taxonomy" id="396776"/>
    <lineage>
        <taxon>Eukaryota</taxon>
        <taxon>Fungi</taxon>
        <taxon>Dikarya</taxon>
        <taxon>Ascomycota</taxon>
        <taxon>Pezizomycotina</taxon>
        <taxon>Eurotiomycetes</taxon>
        <taxon>Eurotiomycetidae</taxon>
        <taxon>Onygenales</taxon>
        <taxon>Onygenaceae</taxon>
        <taxon>Coccidioides</taxon>
    </lineage>
</organism>
<reference evidence="2" key="1">
    <citation type="journal article" date="2010" name="Genome Res.">
        <title>Population genomic sequencing of Coccidioides fungi reveals recent hybridization and transposon control.</title>
        <authorList>
            <person name="Neafsey D.E."/>
            <person name="Barker B.M."/>
            <person name="Sharpton T.J."/>
            <person name="Stajich J.E."/>
            <person name="Park D.J."/>
            <person name="Whiston E."/>
            <person name="Hung C.-Y."/>
            <person name="McMahan C."/>
            <person name="White J."/>
            <person name="Sykes S."/>
            <person name="Heiman D."/>
            <person name="Young S."/>
            <person name="Zeng Q."/>
            <person name="Abouelleil A."/>
            <person name="Aftuck L."/>
            <person name="Bessette D."/>
            <person name="Brown A."/>
            <person name="FitzGerald M."/>
            <person name="Lui A."/>
            <person name="Macdonald J.P."/>
            <person name="Priest M."/>
            <person name="Orbach M.J."/>
            <person name="Galgiani J.N."/>
            <person name="Kirkland T.N."/>
            <person name="Cole G.T."/>
            <person name="Birren B.W."/>
            <person name="Henn M.R."/>
            <person name="Taylor J.W."/>
            <person name="Rounsley S.D."/>
        </authorList>
    </citation>
    <scope>NUCLEOTIDE SEQUENCE [LARGE SCALE GENOMIC DNA]</scope>
    <source>
        <strain evidence="2">H538.4</strain>
    </source>
</reference>
<evidence type="ECO:0000313" key="2">
    <source>
        <dbReference type="Proteomes" id="UP000054563"/>
    </source>
</evidence>
<dbReference type="STRING" id="396776.A0A0J8S783"/>